<evidence type="ECO:0000313" key="2">
    <source>
        <dbReference type="EMBL" id="PVM94056.1"/>
    </source>
</evidence>
<dbReference type="EMBL" id="QDKQ01000009">
    <property type="protein sequence ID" value="PVM94056.1"/>
    <property type="molecule type" value="Genomic_DNA"/>
</dbReference>
<comment type="caution">
    <text evidence="2">The sequence shown here is derived from an EMBL/GenBank/DDBJ whole genome shotgun (WGS) entry which is preliminary data.</text>
</comment>
<sequence length="94" mass="9808">MAEGALISSVTSPSGPSGHLPLQGEDLGRATSASRAIAQSLWRGRGASGPRPDVFVLSTVSTKLERPARSFVLRPGRAGLFRPVPLPHAVRPVS</sequence>
<proteinExistence type="predicted"/>
<keyword evidence="3" id="KW-1185">Reference proteome</keyword>
<name>A0A2T9KDK9_9CAUL</name>
<reference evidence="2 3" key="1">
    <citation type="submission" date="2018-04" db="EMBL/GenBank/DDBJ databases">
        <title>The genome sequence of Caulobacter sp. 744.</title>
        <authorList>
            <person name="Gao J."/>
            <person name="Sun J."/>
        </authorList>
    </citation>
    <scope>NUCLEOTIDE SEQUENCE [LARGE SCALE GENOMIC DNA]</scope>
    <source>
        <strain evidence="2 3">774</strain>
    </source>
</reference>
<dbReference type="Proteomes" id="UP000245073">
    <property type="component" value="Unassembled WGS sequence"/>
</dbReference>
<gene>
    <name evidence="2" type="ORF">DDF67_00830</name>
</gene>
<evidence type="ECO:0000256" key="1">
    <source>
        <dbReference type="SAM" id="MobiDB-lite"/>
    </source>
</evidence>
<organism evidence="2 3">
    <name type="scientific">Caulobacter endophyticus</name>
    <dbReference type="NCBI Taxonomy" id="2172652"/>
    <lineage>
        <taxon>Bacteria</taxon>
        <taxon>Pseudomonadati</taxon>
        <taxon>Pseudomonadota</taxon>
        <taxon>Alphaproteobacteria</taxon>
        <taxon>Caulobacterales</taxon>
        <taxon>Caulobacteraceae</taxon>
        <taxon>Caulobacter</taxon>
    </lineage>
</organism>
<evidence type="ECO:0000313" key="3">
    <source>
        <dbReference type="Proteomes" id="UP000245073"/>
    </source>
</evidence>
<accession>A0A2T9KDK9</accession>
<feature type="region of interest" description="Disordered" evidence="1">
    <location>
        <begin position="1"/>
        <end position="33"/>
    </location>
</feature>
<protein>
    <submittedName>
        <fullName evidence="2">Uncharacterized protein</fullName>
    </submittedName>
</protein>
<dbReference type="AlphaFoldDB" id="A0A2T9KDK9"/>